<reference evidence="2" key="2">
    <citation type="journal article" date="2023" name="Science">
        <title>Genomic signatures of disease resistance in endangered staghorn corals.</title>
        <authorList>
            <person name="Vollmer S.V."/>
            <person name="Selwyn J.D."/>
            <person name="Despard B.A."/>
            <person name="Roesel C.L."/>
        </authorList>
    </citation>
    <scope>NUCLEOTIDE SEQUENCE</scope>
    <source>
        <strain evidence="2">K2</strain>
    </source>
</reference>
<accession>A0AAD9PSN1</accession>
<protein>
    <submittedName>
        <fullName evidence="2">Uncharacterized protein</fullName>
    </submittedName>
</protein>
<sequence>MVVHLADSSIAVVLLDTDPYHAMTPLIKIALSQFSEGDQTNNINHELSEKLHKLWVHSGNYQEARSLLECKQEAFQTLSKTFVQSVKLMQQLPEDDFATCLVPEEFGDEVFTVETSGNGDCLFNATSISLCGDESLSFLLFAGELFFNADYYAEHPVFKESSVDTGYPEDTIFSMALQRQAEDAFSVTSDKCEARTPELFETECSVQHSKQADWCRKSGSPSVKSSSSNSVSSLRQSSRSGRSTPDTEPVIDIQEDFKFHMSDDMQKCNKDNKYPDENILRRFIRNAAACLQGLVGSESISHSDFIIAATKICDTLPILQDPRPASFPPAKKFPYWNQ</sequence>
<evidence type="ECO:0000313" key="3">
    <source>
        <dbReference type="Proteomes" id="UP001249851"/>
    </source>
</evidence>
<organism evidence="2 3">
    <name type="scientific">Acropora cervicornis</name>
    <name type="common">Staghorn coral</name>
    <dbReference type="NCBI Taxonomy" id="6130"/>
    <lineage>
        <taxon>Eukaryota</taxon>
        <taxon>Metazoa</taxon>
        <taxon>Cnidaria</taxon>
        <taxon>Anthozoa</taxon>
        <taxon>Hexacorallia</taxon>
        <taxon>Scleractinia</taxon>
        <taxon>Astrocoeniina</taxon>
        <taxon>Acroporidae</taxon>
        <taxon>Acropora</taxon>
    </lineage>
</organism>
<dbReference type="AlphaFoldDB" id="A0AAD9PSN1"/>
<proteinExistence type="predicted"/>
<keyword evidence="3" id="KW-1185">Reference proteome</keyword>
<comment type="caution">
    <text evidence="2">The sequence shown here is derived from an EMBL/GenBank/DDBJ whole genome shotgun (WGS) entry which is preliminary data.</text>
</comment>
<gene>
    <name evidence="2" type="ORF">P5673_031436</name>
</gene>
<dbReference type="Proteomes" id="UP001249851">
    <property type="component" value="Unassembled WGS sequence"/>
</dbReference>
<evidence type="ECO:0000256" key="1">
    <source>
        <dbReference type="SAM" id="MobiDB-lite"/>
    </source>
</evidence>
<reference evidence="2" key="1">
    <citation type="journal article" date="2023" name="G3 (Bethesda)">
        <title>Whole genome assembly and annotation of the endangered Caribbean coral Acropora cervicornis.</title>
        <authorList>
            <person name="Selwyn J.D."/>
            <person name="Vollmer S.V."/>
        </authorList>
    </citation>
    <scope>NUCLEOTIDE SEQUENCE</scope>
    <source>
        <strain evidence="2">K2</strain>
    </source>
</reference>
<dbReference type="EMBL" id="JARQWQ010000148">
    <property type="protein sequence ID" value="KAK2548369.1"/>
    <property type="molecule type" value="Genomic_DNA"/>
</dbReference>
<evidence type="ECO:0000313" key="2">
    <source>
        <dbReference type="EMBL" id="KAK2548369.1"/>
    </source>
</evidence>
<feature type="compositionally biased region" description="Low complexity" evidence="1">
    <location>
        <begin position="217"/>
        <end position="243"/>
    </location>
</feature>
<name>A0AAD9PSN1_ACRCE</name>
<feature type="region of interest" description="Disordered" evidence="1">
    <location>
        <begin position="215"/>
        <end position="250"/>
    </location>
</feature>